<proteinExistence type="predicted"/>
<dbReference type="RefSeq" id="WP_101767395.1">
    <property type="nucleotide sequence ID" value="NZ_BPPU01000003.1"/>
</dbReference>
<dbReference type="Proteomes" id="UP000234420">
    <property type="component" value="Unassembled WGS sequence"/>
</dbReference>
<name>A0A2N4UVZ3_9GAMM</name>
<protein>
    <submittedName>
        <fullName evidence="1">Uncharacterized protein</fullName>
    </submittedName>
</protein>
<keyword evidence="2" id="KW-1185">Reference proteome</keyword>
<reference evidence="1 2" key="1">
    <citation type="journal article" date="2018" name="Syst. Appl. Microbiol.">
        <title>Photobacterium carnosum sp. nov., isolated from spoiled modified atmosphere packaged poultry meat.</title>
        <authorList>
            <person name="Hilgarth M."/>
            <person name="Fuertes S."/>
            <person name="Ehrmann M."/>
            <person name="Vogel R.F."/>
        </authorList>
    </citation>
    <scope>NUCLEOTIDE SEQUENCE [LARGE SCALE GENOMIC DNA]</scope>
    <source>
        <strain evidence="1 2">TMW 2.2021</strain>
    </source>
</reference>
<evidence type="ECO:0000313" key="2">
    <source>
        <dbReference type="Proteomes" id="UP000234420"/>
    </source>
</evidence>
<evidence type="ECO:0000313" key="1">
    <source>
        <dbReference type="EMBL" id="PLC59192.1"/>
    </source>
</evidence>
<sequence length="319" mass="35804">MNLCNLPSITQHSIDVIEVFVPFAAKVLLDQKRYSLLATRLDAKAISVKFDPKSNAAILLNACPFNDIATDKQLDQKELKKILSIMDVPVDAAYKRWFSNLCVMLHRGKDGSVAKQLTTTITPPIIAPASLYINNPIAERAFINKLASRITQIYATMTCAFYDDLTRFILELCLHFVDVENQDGSILLKDRVIGNYRYTLTAIPCEFNSISLYSDANLECFAEKMLLNPLIMNLDVHAALFIDDEIVTDSVLGGVTIESNLIGDLPNNTDVKYLRKKVFSGARLINPKTQKTVVIEKELEEIEPKAEPFNDGYWSTLSF</sequence>
<dbReference type="AlphaFoldDB" id="A0A2N4UVZ3"/>
<accession>A0A2N4UVZ3</accession>
<gene>
    <name evidence="1" type="ORF">CIK00_02710</name>
</gene>
<organism evidence="1 2">
    <name type="scientific">Photobacterium carnosum</name>
    <dbReference type="NCBI Taxonomy" id="2023717"/>
    <lineage>
        <taxon>Bacteria</taxon>
        <taxon>Pseudomonadati</taxon>
        <taxon>Pseudomonadota</taxon>
        <taxon>Gammaproteobacteria</taxon>
        <taxon>Vibrionales</taxon>
        <taxon>Vibrionaceae</taxon>
        <taxon>Photobacterium</taxon>
    </lineage>
</organism>
<comment type="caution">
    <text evidence="1">The sequence shown here is derived from an EMBL/GenBank/DDBJ whole genome shotgun (WGS) entry which is preliminary data.</text>
</comment>
<dbReference type="EMBL" id="NPIB01000002">
    <property type="protein sequence ID" value="PLC59192.1"/>
    <property type="molecule type" value="Genomic_DNA"/>
</dbReference>
<dbReference type="GeneID" id="69966984"/>